<accession>A0AAV3GZD8</accession>
<organism evidence="2 3">
    <name type="scientific">Enterococcus faecium R496</name>
    <dbReference type="NCBI Taxonomy" id="1134836"/>
    <lineage>
        <taxon>Bacteria</taxon>
        <taxon>Bacillati</taxon>
        <taxon>Bacillota</taxon>
        <taxon>Bacilli</taxon>
        <taxon>Lactobacillales</taxon>
        <taxon>Enterococcaceae</taxon>
        <taxon>Enterococcus</taxon>
    </lineage>
</organism>
<sequence>MLIDYNYKKGSELMDTAILYINIIPSISFIITLTIFIRRKKFFTEKKLVCFLMKSGVVFLFSWLLLILSTSSFLIILFATVGLIDFGVISGAVMWFWLTRKPKKRNKKNGLENKRLFRLMTNH</sequence>
<evidence type="ECO:0000313" key="3">
    <source>
        <dbReference type="Proteomes" id="UP000006402"/>
    </source>
</evidence>
<feature type="transmembrane region" description="Helical" evidence="1">
    <location>
        <begin position="74"/>
        <end position="98"/>
    </location>
</feature>
<dbReference type="EMBL" id="AMAH01000010">
    <property type="protein sequence ID" value="EJX56273.1"/>
    <property type="molecule type" value="Genomic_DNA"/>
</dbReference>
<evidence type="ECO:0000313" key="2">
    <source>
        <dbReference type="EMBL" id="EJX56273.1"/>
    </source>
</evidence>
<protein>
    <submittedName>
        <fullName evidence="2">Uncharacterized protein</fullName>
    </submittedName>
</protein>
<dbReference type="AlphaFoldDB" id="A0AAV3GZD8"/>
<keyword evidence="1" id="KW-0812">Transmembrane</keyword>
<reference evidence="2 3" key="1">
    <citation type="submission" date="2012-04" db="EMBL/GenBank/DDBJ databases">
        <authorList>
            <person name="Weinstock G."/>
            <person name="Sodergren E."/>
            <person name="Lobos E.A."/>
            <person name="Fulton L."/>
            <person name="Fulton R."/>
            <person name="Courtney L."/>
            <person name="Fronick C."/>
            <person name="O'Laughlin M."/>
            <person name="Godfrey J."/>
            <person name="Wilson R.M."/>
            <person name="Miner T."/>
            <person name="Farmer C."/>
            <person name="Delehaunty K."/>
            <person name="Cordes M."/>
            <person name="Minx P."/>
            <person name="Tomlinson C."/>
            <person name="Chen J."/>
            <person name="Wollam A."/>
            <person name="Pepin K.H."/>
            <person name="Bhonagiri V."/>
            <person name="Zhang X."/>
            <person name="Suruliraj S."/>
            <person name="Warren W."/>
            <person name="Mitreva M."/>
            <person name="Mardis E.R."/>
            <person name="Wilson R.K."/>
        </authorList>
    </citation>
    <scope>NUCLEOTIDE SEQUENCE [LARGE SCALE GENOMIC DNA]</scope>
    <source>
        <strain evidence="2 3">R496</strain>
    </source>
</reference>
<name>A0AAV3GZD8_ENTFC</name>
<keyword evidence="1" id="KW-1133">Transmembrane helix</keyword>
<gene>
    <name evidence="2" type="ORF">HMPREF1378_00092</name>
</gene>
<comment type="caution">
    <text evidence="2">The sequence shown here is derived from an EMBL/GenBank/DDBJ whole genome shotgun (WGS) entry which is preliminary data.</text>
</comment>
<keyword evidence="1" id="KW-0472">Membrane</keyword>
<feature type="transmembrane region" description="Helical" evidence="1">
    <location>
        <begin position="17"/>
        <end position="36"/>
    </location>
</feature>
<proteinExistence type="predicted"/>
<evidence type="ECO:0000256" key="1">
    <source>
        <dbReference type="SAM" id="Phobius"/>
    </source>
</evidence>
<feature type="transmembrane region" description="Helical" evidence="1">
    <location>
        <begin position="48"/>
        <end position="68"/>
    </location>
</feature>
<dbReference type="Proteomes" id="UP000006402">
    <property type="component" value="Unassembled WGS sequence"/>
</dbReference>